<gene>
    <name evidence="6" type="ORF">HMPREF9371_1900</name>
</gene>
<dbReference type="PATRIC" id="fig|1032488.3.peg.1800"/>
<dbReference type="STRING" id="1032488.HMPREF9371_1900"/>
<sequence length="519" mass="55626">MLAWGFAKVSGYLNKRFDAEKVQNEIDLQRAVSQDFSQTRVQVLGSIDRRLDQLKEQRDNGRLSESDYQTQSRQWQQGKVLLNMLAAGLASPADHAGGIAAATASPALSYQIGQYFKANDLKNQADGGQRPGESSPAHLLAHSILGAAVAASGGHNALTGALSAGGAEAAAPVLSRWLYGKAAAELTADEKQTVAGISGLLGAGIGAAAGNSSADAVSGSLSARNAVEGNYLGSGQLEKFADEIGRDCSGSSNAGKCAATYNKWRGRSYRQGGLDPQDTSWENFAAGMYAGNVLPLCKGNSQCEMTVAKSLQLNIVISAGDAGLLRDLMERDRRAVNIANGNWIRSGLDTVGDLTMLTGIRGMVNPNSSYSRLVNSVFTQPSTPGMVLPRTQIGAVGDLGKISVSEINRYLPKSGARDILPKGPHLHTQYGEVVLKSIPNTGKLDIRLHGSGNLNLAREEVRLLWQNHEFRRRFRERLMDMRNNLQTYTGDSRFINQTGNHIDAAIKATHSTKFPEFIK</sequence>
<feature type="domain" description="VENN motif-containing" evidence="5">
    <location>
        <begin position="184"/>
        <end position="233"/>
    </location>
</feature>
<comment type="caution">
    <text evidence="6">The sequence shown here is derived from an EMBL/GenBank/DDBJ whole genome shotgun (WGS) entry which is preliminary data.</text>
</comment>
<dbReference type="HOGENOM" id="CLU_524601_0_0_4"/>
<evidence type="ECO:0000313" key="6">
    <source>
        <dbReference type="EMBL" id="EGY51886.1"/>
    </source>
</evidence>
<keyword evidence="7" id="KW-1185">Reference proteome</keyword>
<dbReference type="GO" id="GO:0090729">
    <property type="term" value="F:toxin activity"/>
    <property type="evidence" value="ECO:0007669"/>
    <property type="project" value="UniProtKB-KW"/>
</dbReference>
<keyword evidence="3" id="KW-1266">Target cell cytoplasm</keyword>
<dbReference type="Proteomes" id="UP000003019">
    <property type="component" value="Unassembled WGS sequence"/>
</dbReference>
<comment type="subcellular location">
    <subcellularLocation>
        <location evidence="1">Target cell</location>
        <location evidence="1">Target cell cytoplasm</location>
    </subcellularLocation>
</comment>
<name>G4CJW0_9NEIS</name>
<keyword evidence="2" id="KW-0800">Toxin</keyword>
<evidence type="ECO:0000259" key="5">
    <source>
        <dbReference type="Pfam" id="PF04829"/>
    </source>
</evidence>
<accession>G4CJW0</accession>
<proteinExistence type="predicted"/>
<dbReference type="Pfam" id="PF04829">
    <property type="entry name" value="PT-VENN"/>
    <property type="match status" value="1"/>
</dbReference>
<evidence type="ECO:0000256" key="2">
    <source>
        <dbReference type="ARBA" id="ARBA00022656"/>
    </source>
</evidence>
<reference evidence="6 7" key="1">
    <citation type="submission" date="2011-05" db="EMBL/GenBank/DDBJ databases">
        <authorList>
            <person name="Muzny D."/>
            <person name="Qin X."/>
            <person name="Deng J."/>
            <person name="Jiang H."/>
            <person name="Liu Y."/>
            <person name="Qu J."/>
            <person name="Song X.-Z."/>
            <person name="Zhang L."/>
            <person name="Thornton R."/>
            <person name="Coyle M."/>
            <person name="Francisco L."/>
            <person name="Jackson L."/>
            <person name="Javaid M."/>
            <person name="Korchina V."/>
            <person name="Kovar C."/>
            <person name="Mata R."/>
            <person name="Mathew T."/>
            <person name="Ngo R."/>
            <person name="Nguyen L."/>
            <person name="Nguyen N."/>
            <person name="Okwuonu G."/>
            <person name="Ongeri F."/>
            <person name="Pham C."/>
            <person name="Simmons D."/>
            <person name="Wilczek-Boney K."/>
            <person name="Hale W."/>
            <person name="Jakkamsetti A."/>
            <person name="Pham P."/>
            <person name="Ruth R."/>
            <person name="San Lucas F."/>
            <person name="Warren J."/>
            <person name="Zhang J."/>
            <person name="Zhao Z."/>
            <person name="Zhou C."/>
            <person name="Zhu D."/>
            <person name="Lee S."/>
            <person name="Bess C."/>
            <person name="Blankenburg K."/>
            <person name="Forbes L."/>
            <person name="Fu Q."/>
            <person name="Gubbala S."/>
            <person name="Hirani K."/>
            <person name="Jayaseelan J.C."/>
            <person name="Lara F."/>
            <person name="Munidasa M."/>
            <person name="Palculict T."/>
            <person name="Patil S."/>
            <person name="Pu L.-L."/>
            <person name="Saada N."/>
            <person name="Tang L."/>
            <person name="Weissenberger G."/>
            <person name="Zhu Y."/>
            <person name="Hemphill L."/>
            <person name="Shang Y."/>
            <person name="Youmans B."/>
            <person name="Ayvaz T."/>
            <person name="Ross M."/>
            <person name="Santibanez J."/>
            <person name="Aqrawi P."/>
            <person name="Gross S."/>
            <person name="Joshi V."/>
            <person name="Fowler G."/>
            <person name="Nazareth L."/>
            <person name="Reid J."/>
            <person name="Worley K."/>
            <person name="Petrosino J."/>
            <person name="Highlander S."/>
            <person name="Gibbs R."/>
        </authorList>
    </citation>
    <scope>NUCLEOTIDE SEQUENCE [LARGE SCALE GENOMIC DNA]</scope>
    <source>
        <strain evidence="6 7">871</strain>
    </source>
</reference>
<dbReference type="InterPro" id="IPR006914">
    <property type="entry name" value="VENN_dom"/>
</dbReference>
<dbReference type="AlphaFoldDB" id="G4CJW0"/>
<protein>
    <recommendedName>
        <fullName evidence="5">VENN motif-containing domain-containing protein</fullName>
    </recommendedName>
</protein>
<organism evidence="6 7">
    <name type="scientific">Neisseria shayeganii 871</name>
    <dbReference type="NCBI Taxonomy" id="1032488"/>
    <lineage>
        <taxon>Bacteria</taxon>
        <taxon>Pseudomonadati</taxon>
        <taxon>Pseudomonadota</taxon>
        <taxon>Betaproteobacteria</taxon>
        <taxon>Neisseriales</taxon>
        <taxon>Neisseriaceae</taxon>
        <taxon>Neisseria</taxon>
    </lineage>
</organism>
<dbReference type="EMBL" id="AGAY01000065">
    <property type="protein sequence ID" value="EGY51886.1"/>
    <property type="molecule type" value="Genomic_DNA"/>
</dbReference>
<evidence type="ECO:0000256" key="1">
    <source>
        <dbReference type="ARBA" id="ARBA00004219"/>
    </source>
</evidence>
<evidence type="ECO:0000313" key="7">
    <source>
        <dbReference type="Proteomes" id="UP000003019"/>
    </source>
</evidence>
<evidence type="ECO:0000256" key="3">
    <source>
        <dbReference type="ARBA" id="ARBA00022913"/>
    </source>
</evidence>
<evidence type="ECO:0000256" key="4">
    <source>
        <dbReference type="ARBA" id="ARBA00023026"/>
    </source>
</evidence>
<keyword evidence="4" id="KW-0843">Virulence</keyword>